<dbReference type="InterPro" id="IPR018108">
    <property type="entry name" value="MCP_transmembrane"/>
</dbReference>
<protein>
    <submittedName>
        <fullName evidence="13">Solute carrier family 25 member 45</fullName>
    </submittedName>
</protein>
<dbReference type="AlphaFoldDB" id="A0A8J4XYZ6"/>
<feature type="transmembrane region" description="Helical" evidence="12">
    <location>
        <begin position="130"/>
        <end position="157"/>
    </location>
</feature>
<dbReference type="Gene3D" id="1.50.40.10">
    <property type="entry name" value="Mitochondrial carrier domain"/>
    <property type="match status" value="1"/>
</dbReference>
<evidence type="ECO:0000256" key="7">
    <source>
        <dbReference type="ARBA" id="ARBA00023128"/>
    </source>
</evidence>
<comment type="similarity">
    <text evidence="2 10">Belongs to the mitochondrial carrier (TC 2.A.29) family.</text>
</comment>
<proteinExistence type="inferred from homology"/>
<evidence type="ECO:0000256" key="11">
    <source>
        <dbReference type="SAM" id="MobiDB-lite"/>
    </source>
</evidence>
<evidence type="ECO:0000256" key="9">
    <source>
        <dbReference type="PROSITE-ProRule" id="PRU00282"/>
    </source>
</evidence>
<evidence type="ECO:0000256" key="10">
    <source>
        <dbReference type="RuleBase" id="RU000488"/>
    </source>
</evidence>
<keyword evidence="6 12" id="KW-1133">Transmembrane helix</keyword>
<feature type="transmembrane region" description="Helical" evidence="12">
    <location>
        <begin position="56"/>
        <end position="78"/>
    </location>
</feature>
<dbReference type="Proteomes" id="UP000770661">
    <property type="component" value="Unassembled WGS sequence"/>
</dbReference>
<feature type="transmembrane region" description="Helical" evidence="12">
    <location>
        <begin position="163"/>
        <end position="196"/>
    </location>
</feature>
<dbReference type="Pfam" id="PF00153">
    <property type="entry name" value="Mito_carr"/>
    <property type="match status" value="2"/>
</dbReference>
<organism evidence="13 14">
    <name type="scientific">Chionoecetes opilio</name>
    <name type="common">Atlantic snow crab</name>
    <name type="synonym">Cancer opilio</name>
    <dbReference type="NCBI Taxonomy" id="41210"/>
    <lineage>
        <taxon>Eukaryota</taxon>
        <taxon>Metazoa</taxon>
        <taxon>Ecdysozoa</taxon>
        <taxon>Arthropoda</taxon>
        <taxon>Crustacea</taxon>
        <taxon>Multicrustacea</taxon>
        <taxon>Malacostraca</taxon>
        <taxon>Eumalacostraca</taxon>
        <taxon>Eucarida</taxon>
        <taxon>Decapoda</taxon>
        <taxon>Pleocyemata</taxon>
        <taxon>Brachyura</taxon>
        <taxon>Eubrachyura</taxon>
        <taxon>Majoidea</taxon>
        <taxon>Majidae</taxon>
        <taxon>Chionoecetes</taxon>
    </lineage>
</organism>
<evidence type="ECO:0000256" key="2">
    <source>
        <dbReference type="ARBA" id="ARBA00006375"/>
    </source>
</evidence>
<dbReference type="InterPro" id="IPR023395">
    <property type="entry name" value="MCP_dom_sf"/>
</dbReference>
<keyword evidence="8 9" id="KW-0472">Membrane</keyword>
<feature type="transmembrane region" description="Helical" evidence="12">
    <location>
        <begin position="98"/>
        <end position="118"/>
    </location>
</feature>
<keyword evidence="14" id="KW-1185">Reference proteome</keyword>
<feature type="repeat" description="Solcar" evidence="9">
    <location>
        <begin position="3"/>
        <end position="85"/>
    </location>
</feature>
<keyword evidence="4 9" id="KW-0812">Transmembrane</keyword>
<comment type="caution">
    <text evidence="13">The sequence shown here is derived from an EMBL/GenBank/DDBJ whole genome shotgun (WGS) entry which is preliminary data.</text>
</comment>
<evidence type="ECO:0000256" key="5">
    <source>
        <dbReference type="ARBA" id="ARBA00022737"/>
    </source>
</evidence>
<sequence>MDKDSWCDFVAGWLGGCAGLVVGHPLDTIKVRQQTLGKVSALRVIRNTLRYERLGGFYKGMGFPLLATGSLNALFFGVYANTLRLLNPGSERPTYAQVFVAGGAGGLAQLVVACPVELVKIKMQVQIVTLVMMVVVVVVVMMMVVVVVMMMVVVVVVMMMVVVVVVVMMVVVVVVVMMMVVVVVVVVMMVVVVVVVMSGGVSASLPHPSCLPLYSQGTWDCLVKSYKADGLSVFGRGFSMIGGGGGGGGEEEEEEEEEEVEEEEEEEEEVEEEVEEEEEEEEVEEEEEEEEVEEEVEEEEEEAVWQYRA</sequence>
<dbReference type="SUPFAM" id="SSF103506">
    <property type="entry name" value="Mitochondrial carrier"/>
    <property type="match status" value="1"/>
</dbReference>
<evidence type="ECO:0000313" key="14">
    <source>
        <dbReference type="Proteomes" id="UP000770661"/>
    </source>
</evidence>
<gene>
    <name evidence="13" type="primary">Slc25a45</name>
    <name evidence="13" type="ORF">GWK47_053669</name>
</gene>
<evidence type="ECO:0000256" key="4">
    <source>
        <dbReference type="ARBA" id="ARBA00022692"/>
    </source>
</evidence>
<feature type="compositionally biased region" description="Acidic residues" evidence="11">
    <location>
        <begin position="249"/>
        <end position="303"/>
    </location>
</feature>
<keyword evidence="5" id="KW-0677">Repeat</keyword>
<dbReference type="PROSITE" id="PS50920">
    <property type="entry name" value="SOLCAR"/>
    <property type="match status" value="1"/>
</dbReference>
<evidence type="ECO:0000256" key="3">
    <source>
        <dbReference type="ARBA" id="ARBA00022448"/>
    </source>
</evidence>
<name>A0A8J4XYZ6_CHIOP</name>
<reference evidence="13" key="1">
    <citation type="submission" date="2020-07" db="EMBL/GenBank/DDBJ databases">
        <title>The High-quality genome of the commercially important snow crab, Chionoecetes opilio.</title>
        <authorList>
            <person name="Jeong J.-H."/>
            <person name="Ryu S."/>
        </authorList>
    </citation>
    <scope>NUCLEOTIDE SEQUENCE</scope>
    <source>
        <strain evidence="13">MADBK_172401_WGS</strain>
        <tissue evidence="13">Digestive gland</tissue>
    </source>
</reference>
<evidence type="ECO:0000313" key="13">
    <source>
        <dbReference type="EMBL" id="KAG0717818.1"/>
    </source>
</evidence>
<keyword evidence="3 10" id="KW-0813">Transport</keyword>
<dbReference type="OrthoDB" id="1924968at2759"/>
<dbReference type="PANTHER" id="PTHR45624">
    <property type="entry name" value="MITOCHONDRIAL BASIC AMINO ACIDS TRANSPORTER-RELATED"/>
    <property type="match status" value="1"/>
</dbReference>
<evidence type="ECO:0000256" key="12">
    <source>
        <dbReference type="SAM" id="Phobius"/>
    </source>
</evidence>
<dbReference type="InterPro" id="IPR050567">
    <property type="entry name" value="Mitochondrial_Carrier"/>
</dbReference>
<dbReference type="GO" id="GO:0031966">
    <property type="term" value="C:mitochondrial membrane"/>
    <property type="evidence" value="ECO:0007669"/>
    <property type="project" value="UniProtKB-SubCell"/>
</dbReference>
<dbReference type="GO" id="GO:0022857">
    <property type="term" value="F:transmembrane transporter activity"/>
    <property type="evidence" value="ECO:0007669"/>
    <property type="project" value="TreeGrafter"/>
</dbReference>
<keyword evidence="7" id="KW-0496">Mitochondrion</keyword>
<accession>A0A8J4XYZ6</accession>
<evidence type="ECO:0000256" key="8">
    <source>
        <dbReference type="ARBA" id="ARBA00023136"/>
    </source>
</evidence>
<comment type="subcellular location">
    <subcellularLocation>
        <location evidence="1">Mitochondrion membrane</location>
        <topology evidence="1">Multi-pass membrane protein</topology>
    </subcellularLocation>
</comment>
<evidence type="ECO:0000256" key="1">
    <source>
        <dbReference type="ARBA" id="ARBA00004225"/>
    </source>
</evidence>
<evidence type="ECO:0000256" key="6">
    <source>
        <dbReference type="ARBA" id="ARBA00022989"/>
    </source>
</evidence>
<dbReference type="PANTHER" id="PTHR45624:SF10">
    <property type="entry name" value="SLC (SOLUTE CARRIER) HOMOLOG"/>
    <property type="match status" value="1"/>
</dbReference>
<feature type="region of interest" description="Disordered" evidence="11">
    <location>
        <begin position="241"/>
        <end position="309"/>
    </location>
</feature>
<dbReference type="EMBL" id="JACEEZ010017044">
    <property type="protein sequence ID" value="KAG0717818.1"/>
    <property type="molecule type" value="Genomic_DNA"/>
</dbReference>